<accession>A0A1I2ABK9</accession>
<proteinExistence type="predicted"/>
<dbReference type="Proteomes" id="UP000198716">
    <property type="component" value="Unassembled WGS sequence"/>
</dbReference>
<evidence type="ECO:0000313" key="4">
    <source>
        <dbReference type="Proteomes" id="UP000198716"/>
    </source>
</evidence>
<evidence type="ECO:0000313" key="3">
    <source>
        <dbReference type="EMBL" id="SFE41252.1"/>
    </source>
</evidence>
<sequence>MTRLLVAVASLCLAAALSIGVLSVADTSASKGSGSAFTPVAMHEKRAFPPPESRVDSPPRGGRRPRRPPRPTRTRHAARGTPAASPQPAKNSLDIEYQPRKTSYWCGPAAARWSSTALTCASAQL</sequence>
<protein>
    <submittedName>
        <fullName evidence="3">Uncharacterized protein</fullName>
    </submittedName>
</protein>
<feature type="chain" id="PRO_5039322562" evidence="2">
    <location>
        <begin position="25"/>
        <end position="125"/>
    </location>
</feature>
<organism evidence="3 4">
    <name type="scientific">Actinopolyspora alba</name>
    <dbReference type="NCBI Taxonomy" id="673379"/>
    <lineage>
        <taxon>Bacteria</taxon>
        <taxon>Bacillati</taxon>
        <taxon>Actinomycetota</taxon>
        <taxon>Actinomycetes</taxon>
        <taxon>Actinopolysporales</taxon>
        <taxon>Actinopolysporaceae</taxon>
        <taxon>Actinopolyspora</taxon>
        <taxon>Actinopolyspora alba group</taxon>
    </lineage>
</organism>
<feature type="compositionally biased region" description="Basic and acidic residues" evidence="1">
    <location>
        <begin position="42"/>
        <end position="57"/>
    </location>
</feature>
<reference evidence="4" key="1">
    <citation type="submission" date="2016-10" db="EMBL/GenBank/DDBJ databases">
        <authorList>
            <person name="Varghese N."/>
            <person name="Submissions S."/>
        </authorList>
    </citation>
    <scope>NUCLEOTIDE SEQUENCE [LARGE SCALE GENOMIC DNA]</scope>
    <source>
        <strain evidence="4">DSM 45004</strain>
    </source>
</reference>
<keyword evidence="4" id="KW-1185">Reference proteome</keyword>
<feature type="region of interest" description="Disordered" evidence="1">
    <location>
        <begin position="28"/>
        <end position="94"/>
    </location>
</feature>
<evidence type="ECO:0000256" key="1">
    <source>
        <dbReference type="SAM" id="MobiDB-lite"/>
    </source>
</evidence>
<dbReference type="AlphaFoldDB" id="A0A1I2ABK9"/>
<feature type="compositionally biased region" description="Basic residues" evidence="1">
    <location>
        <begin position="61"/>
        <end position="78"/>
    </location>
</feature>
<keyword evidence="2" id="KW-0732">Signal</keyword>
<evidence type="ECO:0000256" key="2">
    <source>
        <dbReference type="SAM" id="SignalP"/>
    </source>
</evidence>
<name>A0A1I2ABK9_9ACTN</name>
<feature type="signal peptide" evidence="2">
    <location>
        <begin position="1"/>
        <end position="24"/>
    </location>
</feature>
<dbReference type="EMBL" id="FOMZ01000013">
    <property type="protein sequence ID" value="SFE41252.1"/>
    <property type="molecule type" value="Genomic_DNA"/>
</dbReference>
<gene>
    <name evidence="3" type="ORF">SAMN04487819_11320</name>
</gene>